<feature type="transmembrane region" description="Helical" evidence="10">
    <location>
        <begin position="96"/>
        <end position="115"/>
    </location>
</feature>
<keyword evidence="4 10" id="KW-1133">Transmembrane helix</keyword>
<dbReference type="PRINTS" id="PR01012">
    <property type="entry name" value="NRPEPTIDEYR"/>
</dbReference>
<dbReference type="PROSITE" id="PS50262">
    <property type="entry name" value="G_PROTEIN_RECEP_F1_2"/>
    <property type="match status" value="1"/>
</dbReference>
<dbReference type="GO" id="GO:0007602">
    <property type="term" value="P:phototransduction"/>
    <property type="evidence" value="ECO:0000318"/>
    <property type="project" value="GO_Central"/>
</dbReference>
<evidence type="ECO:0000256" key="2">
    <source>
        <dbReference type="ARBA" id="ARBA00010663"/>
    </source>
</evidence>
<dbReference type="Proteomes" id="UP000001593">
    <property type="component" value="Unassembled WGS sequence"/>
</dbReference>
<evidence type="ECO:0000256" key="10">
    <source>
        <dbReference type="SAM" id="Phobius"/>
    </source>
</evidence>
<dbReference type="PhylomeDB" id="A7S169"/>
<dbReference type="SMART" id="SM01381">
    <property type="entry name" value="7TM_GPCR_Srsx"/>
    <property type="match status" value="1"/>
</dbReference>
<evidence type="ECO:0000256" key="4">
    <source>
        <dbReference type="ARBA" id="ARBA00022989"/>
    </source>
</evidence>
<comment type="subcellular location">
    <subcellularLocation>
        <location evidence="1">Membrane</location>
        <topology evidence="1">Multi-pass membrane protein</topology>
    </subcellularLocation>
</comment>
<evidence type="ECO:0000256" key="9">
    <source>
        <dbReference type="RuleBase" id="RU000688"/>
    </source>
</evidence>
<feature type="transmembrane region" description="Helical" evidence="10">
    <location>
        <begin position="268"/>
        <end position="289"/>
    </location>
</feature>
<feature type="domain" description="G-protein coupled receptors family 1 profile" evidence="11">
    <location>
        <begin position="35"/>
        <end position="287"/>
    </location>
</feature>
<evidence type="ECO:0000259" key="11">
    <source>
        <dbReference type="PROSITE" id="PS50262"/>
    </source>
</evidence>
<dbReference type="GO" id="GO:0004983">
    <property type="term" value="F:neuropeptide Y receptor activity"/>
    <property type="evidence" value="ECO:0007669"/>
    <property type="project" value="InterPro"/>
</dbReference>
<dbReference type="CDD" id="cd00637">
    <property type="entry name" value="7tm_classA_rhodopsin-like"/>
    <property type="match status" value="1"/>
</dbReference>
<protein>
    <recommendedName>
        <fullName evidence="11">G-protein coupled receptors family 1 profile domain-containing protein</fullName>
    </recommendedName>
</protein>
<dbReference type="STRING" id="45351.A7S169"/>
<dbReference type="EMBL" id="DS469563">
    <property type="protein sequence ID" value="EDO42547.1"/>
    <property type="molecule type" value="Genomic_DNA"/>
</dbReference>
<evidence type="ECO:0000256" key="6">
    <source>
        <dbReference type="ARBA" id="ARBA00023136"/>
    </source>
</evidence>
<organism evidence="12 13">
    <name type="scientific">Nematostella vectensis</name>
    <name type="common">Starlet sea anemone</name>
    <dbReference type="NCBI Taxonomy" id="45351"/>
    <lineage>
        <taxon>Eukaryota</taxon>
        <taxon>Metazoa</taxon>
        <taxon>Cnidaria</taxon>
        <taxon>Anthozoa</taxon>
        <taxon>Hexacorallia</taxon>
        <taxon>Actiniaria</taxon>
        <taxon>Edwardsiidae</taxon>
        <taxon>Nematostella</taxon>
    </lineage>
</organism>
<keyword evidence="8 9" id="KW-0807">Transducer</keyword>
<evidence type="ECO:0000256" key="3">
    <source>
        <dbReference type="ARBA" id="ARBA00022692"/>
    </source>
</evidence>
<evidence type="ECO:0000256" key="7">
    <source>
        <dbReference type="ARBA" id="ARBA00023170"/>
    </source>
</evidence>
<dbReference type="PROSITE" id="PS00237">
    <property type="entry name" value="G_PROTEIN_RECEP_F1_1"/>
    <property type="match status" value="1"/>
</dbReference>
<dbReference type="InterPro" id="IPR000611">
    <property type="entry name" value="NPY_rcpt"/>
</dbReference>
<keyword evidence="6 10" id="KW-0472">Membrane</keyword>
<dbReference type="InterPro" id="IPR017452">
    <property type="entry name" value="GPCR_Rhodpsn_7TM"/>
</dbReference>
<dbReference type="GO" id="GO:0005886">
    <property type="term" value="C:plasma membrane"/>
    <property type="evidence" value="ECO:0000318"/>
    <property type="project" value="GO_Central"/>
</dbReference>
<dbReference type="Gene3D" id="1.20.1070.10">
    <property type="entry name" value="Rhodopsin 7-helix transmembrane proteins"/>
    <property type="match status" value="1"/>
</dbReference>
<dbReference type="eggNOG" id="KOG3656">
    <property type="taxonomic scope" value="Eukaryota"/>
</dbReference>
<dbReference type="InterPro" id="IPR000276">
    <property type="entry name" value="GPCR_Rhodpsn"/>
</dbReference>
<dbReference type="InParanoid" id="A7S169"/>
<evidence type="ECO:0000256" key="5">
    <source>
        <dbReference type="ARBA" id="ARBA00023040"/>
    </source>
</evidence>
<keyword evidence="3 9" id="KW-0812">Transmembrane</keyword>
<proteinExistence type="inferred from homology"/>
<dbReference type="GO" id="GO:0008020">
    <property type="term" value="F:G protein-coupled photoreceptor activity"/>
    <property type="evidence" value="ECO:0000318"/>
    <property type="project" value="GO_Central"/>
</dbReference>
<dbReference type="PANTHER" id="PTHR24240">
    <property type="entry name" value="OPSIN"/>
    <property type="match status" value="1"/>
</dbReference>
<keyword evidence="5 9" id="KW-0297">G-protein coupled receptor</keyword>
<evidence type="ECO:0000256" key="8">
    <source>
        <dbReference type="ARBA" id="ARBA00023224"/>
    </source>
</evidence>
<evidence type="ECO:0000313" key="13">
    <source>
        <dbReference type="Proteomes" id="UP000001593"/>
    </source>
</evidence>
<feature type="transmembrane region" description="Helical" evidence="10">
    <location>
        <begin position="55"/>
        <end position="76"/>
    </location>
</feature>
<dbReference type="FunFam" id="1.20.1070.10:FF:000312">
    <property type="entry name" value="protein trapped in endoderm-1"/>
    <property type="match status" value="1"/>
</dbReference>
<dbReference type="PRINTS" id="PR00237">
    <property type="entry name" value="GPCRRHODOPSN"/>
</dbReference>
<feature type="transmembrane region" description="Helical" evidence="10">
    <location>
        <begin position="20"/>
        <end position="43"/>
    </location>
</feature>
<name>A7S169_NEMVE</name>
<keyword evidence="13" id="KW-1185">Reference proteome</keyword>
<reference evidence="12 13" key="1">
    <citation type="journal article" date="2007" name="Science">
        <title>Sea anemone genome reveals ancestral eumetazoan gene repertoire and genomic organization.</title>
        <authorList>
            <person name="Putnam N.H."/>
            <person name="Srivastava M."/>
            <person name="Hellsten U."/>
            <person name="Dirks B."/>
            <person name="Chapman J."/>
            <person name="Salamov A."/>
            <person name="Terry A."/>
            <person name="Shapiro H."/>
            <person name="Lindquist E."/>
            <person name="Kapitonov V.V."/>
            <person name="Jurka J."/>
            <person name="Genikhovich G."/>
            <person name="Grigoriev I.V."/>
            <person name="Lucas S.M."/>
            <person name="Steele R.E."/>
            <person name="Finnerty J.R."/>
            <person name="Technau U."/>
            <person name="Martindale M.Q."/>
            <person name="Rokhsar D.S."/>
        </authorList>
    </citation>
    <scope>NUCLEOTIDE SEQUENCE [LARGE SCALE GENOMIC DNA]</scope>
    <source>
        <strain evidence="13">CH2 X CH6</strain>
    </source>
</reference>
<dbReference type="OrthoDB" id="10044919at2759"/>
<feature type="transmembrane region" description="Helical" evidence="10">
    <location>
        <begin position="179"/>
        <end position="202"/>
    </location>
</feature>
<keyword evidence="7 9" id="KW-0675">Receptor</keyword>
<dbReference type="OMA" id="CEISAMI"/>
<dbReference type="HOGENOM" id="CLU_009579_3_3_1"/>
<sequence>MENTSLAGDPLNRHEAQFYIEMFLGSLILFLSVLGNSLVVYVVNKDPSLKSTTNLLIQNLSMTDIAMATTNMPFWLISLYHGRWIFPQFVCDLDSFTMFAFGSASILTMAVIALNRYFKVVKANKYKRLFGSRKVVWVYCAATWLVGMMFATPPLYGWGLYEYHIQFSTCSLIWDLNRISFVIVFIGVFVNSVTITIFVCYYKIYKTVKITSHNLASHGGTAEAAARVTEIKVMKSTFAVVCCYLICWMPVSFVCVTETAGGVMPREVYAVVIFLMYISSCINPLIYGIMNPQFRRAFLAVARMSNFTAATAASANESGNSNTSRVHIAPQQAKKEAFTVEGTEVVV</sequence>
<dbReference type="GO" id="GO:0007186">
    <property type="term" value="P:G protein-coupled receptor signaling pathway"/>
    <property type="evidence" value="ECO:0000318"/>
    <property type="project" value="GO_Central"/>
</dbReference>
<dbReference type="InterPro" id="IPR050125">
    <property type="entry name" value="GPCR_opsins"/>
</dbReference>
<dbReference type="AlphaFoldDB" id="A7S169"/>
<feature type="transmembrane region" description="Helical" evidence="10">
    <location>
        <begin position="136"/>
        <end position="159"/>
    </location>
</feature>
<feature type="transmembrane region" description="Helical" evidence="10">
    <location>
        <begin position="237"/>
        <end position="256"/>
    </location>
</feature>
<dbReference type="GO" id="GO:0071482">
    <property type="term" value="P:cellular response to light stimulus"/>
    <property type="evidence" value="ECO:0000318"/>
    <property type="project" value="GO_Central"/>
</dbReference>
<dbReference type="SUPFAM" id="SSF81321">
    <property type="entry name" value="Family A G protein-coupled receptor-like"/>
    <property type="match status" value="1"/>
</dbReference>
<comment type="similarity">
    <text evidence="2 9">Belongs to the G-protein coupled receptor 1 family.</text>
</comment>
<dbReference type="Pfam" id="PF00001">
    <property type="entry name" value="7tm_1"/>
    <property type="match status" value="1"/>
</dbReference>
<accession>A7S169</accession>
<gene>
    <name evidence="12" type="ORF">NEMVEDRAFT_v1g205216</name>
</gene>
<evidence type="ECO:0000256" key="1">
    <source>
        <dbReference type="ARBA" id="ARBA00004141"/>
    </source>
</evidence>
<evidence type="ECO:0000313" key="12">
    <source>
        <dbReference type="EMBL" id="EDO42547.1"/>
    </source>
</evidence>